<name>K3YNV5_SETIT</name>
<protein>
    <submittedName>
        <fullName evidence="1">Uncharacterized protein</fullName>
    </submittedName>
</protein>
<evidence type="ECO:0000313" key="1">
    <source>
        <dbReference type="EnsemblPlants" id="KQL01418"/>
    </source>
</evidence>
<dbReference type="EMBL" id="AGNK02003735">
    <property type="status" value="NOT_ANNOTATED_CDS"/>
    <property type="molecule type" value="Genomic_DNA"/>
</dbReference>
<dbReference type="Proteomes" id="UP000004995">
    <property type="component" value="Unassembled WGS sequence"/>
</dbReference>
<dbReference type="AlphaFoldDB" id="K3YNV5"/>
<dbReference type="Gramene" id="KQL01418">
    <property type="protein sequence ID" value="KQL01418"/>
    <property type="gene ID" value="SETIT_015947mg"/>
</dbReference>
<keyword evidence="2" id="KW-1185">Reference proteome</keyword>
<dbReference type="EnsemblPlants" id="KQL01418">
    <property type="protein sequence ID" value="KQL01418"/>
    <property type="gene ID" value="SETIT_015947mg"/>
</dbReference>
<organism evidence="1 2">
    <name type="scientific">Setaria italica</name>
    <name type="common">Foxtail millet</name>
    <name type="synonym">Panicum italicum</name>
    <dbReference type="NCBI Taxonomy" id="4555"/>
    <lineage>
        <taxon>Eukaryota</taxon>
        <taxon>Viridiplantae</taxon>
        <taxon>Streptophyta</taxon>
        <taxon>Embryophyta</taxon>
        <taxon>Tracheophyta</taxon>
        <taxon>Spermatophyta</taxon>
        <taxon>Magnoliopsida</taxon>
        <taxon>Liliopsida</taxon>
        <taxon>Poales</taxon>
        <taxon>Poaceae</taxon>
        <taxon>PACMAD clade</taxon>
        <taxon>Panicoideae</taxon>
        <taxon>Panicodae</taxon>
        <taxon>Paniceae</taxon>
        <taxon>Cenchrinae</taxon>
        <taxon>Setaria</taxon>
    </lineage>
</organism>
<dbReference type="HOGENOM" id="CLU_3336498_0_0_1"/>
<reference evidence="1" key="2">
    <citation type="submission" date="2018-08" db="UniProtKB">
        <authorList>
            <consortium name="EnsemblPlants"/>
        </authorList>
    </citation>
    <scope>IDENTIFICATION</scope>
    <source>
        <strain evidence="1">Yugu1</strain>
    </source>
</reference>
<dbReference type="PROSITE" id="PS51257">
    <property type="entry name" value="PROKAR_LIPOPROTEIN"/>
    <property type="match status" value="1"/>
</dbReference>
<accession>K3YNV5</accession>
<reference evidence="2" key="1">
    <citation type="journal article" date="2012" name="Nat. Biotechnol.">
        <title>Reference genome sequence of the model plant Setaria.</title>
        <authorList>
            <person name="Bennetzen J.L."/>
            <person name="Schmutz J."/>
            <person name="Wang H."/>
            <person name="Percifield R."/>
            <person name="Hawkins J."/>
            <person name="Pontaroli A.C."/>
            <person name="Estep M."/>
            <person name="Feng L."/>
            <person name="Vaughn J.N."/>
            <person name="Grimwood J."/>
            <person name="Jenkins J."/>
            <person name="Barry K."/>
            <person name="Lindquist E."/>
            <person name="Hellsten U."/>
            <person name="Deshpande S."/>
            <person name="Wang X."/>
            <person name="Wu X."/>
            <person name="Mitros T."/>
            <person name="Triplett J."/>
            <person name="Yang X."/>
            <person name="Ye C.Y."/>
            <person name="Mauro-Herrera M."/>
            <person name="Wang L."/>
            <person name="Li P."/>
            <person name="Sharma M."/>
            <person name="Sharma R."/>
            <person name="Ronald P.C."/>
            <person name="Panaud O."/>
            <person name="Kellogg E.A."/>
            <person name="Brutnell T.P."/>
            <person name="Doust A.N."/>
            <person name="Tuskan G.A."/>
            <person name="Rokhsar D."/>
            <person name="Devos K.M."/>
        </authorList>
    </citation>
    <scope>NUCLEOTIDE SEQUENCE [LARGE SCALE GENOMIC DNA]</scope>
    <source>
        <strain evidence="2">cv. Yugu1</strain>
    </source>
</reference>
<dbReference type="InParanoid" id="K3YNV5"/>
<evidence type="ECO:0000313" key="2">
    <source>
        <dbReference type="Proteomes" id="UP000004995"/>
    </source>
</evidence>
<sequence>MKKSYQKQECIPAYTSMTQPIIVSCTHDELKLPTSYSM</sequence>
<proteinExistence type="predicted"/>